<reference evidence="2" key="2">
    <citation type="submission" date="2014-07" db="EMBL/GenBank/DDBJ databases">
        <authorList>
            <person name="Hull J."/>
        </authorList>
    </citation>
    <scope>NUCLEOTIDE SEQUENCE</scope>
</reference>
<gene>
    <name evidence="2" type="primary">Dopey2</name>
    <name evidence="2" type="ORF">CM83_104639</name>
</gene>
<feature type="compositionally biased region" description="Polar residues" evidence="1">
    <location>
        <begin position="1"/>
        <end position="11"/>
    </location>
</feature>
<evidence type="ECO:0000256" key="1">
    <source>
        <dbReference type="SAM" id="MobiDB-lite"/>
    </source>
</evidence>
<evidence type="ECO:0000313" key="2">
    <source>
        <dbReference type="EMBL" id="JAG22387.1"/>
    </source>
</evidence>
<feature type="region of interest" description="Disordered" evidence="1">
    <location>
        <begin position="1"/>
        <end position="101"/>
    </location>
</feature>
<reference evidence="2" key="1">
    <citation type="journal article" date="2014" name="PLoS ONE">
        <title>Transcriptome-Based Identification of ABC Transporters in the Western Tarnished Plant Bug Lygus hesperus.</title>
        <authorList>
            <person name="Hull J.J."/>
            <person name="Chaney K."/>
            <person name="Geib S.M."/>
            <person name="Fabrick J.A."/>
            <person name="Brent C.S."/>
            <person name="Walsh D."/>
            <person name="Lavine L.C."/>
        </authorList>
    </citation>
    <scope>NUCLEOTIDE SEQUENCE</scope>
</reference>
<organism evidence="2">
    <name type="scientific">Lygus hesperus</name>
    <name type="common">Western plant bug</name>
    <dbReference type="NCBI Taxonomy" id="30085"/>
    <lineage>
        <taxon>Eukaryota</taxon>
        <taxon>Metazoa</taxon>
        <taxon>Ecdysozoa</taxon>
        <taxon>Arthropoda</taxon>
        <taxon>Hexapoda</taxon>
        <taxon>Insecta</taxon>
        <taxon>Pterygota</taxon>
        <taxon>Neoptera</taxon>
        <taxon>Paraneoptera</taxon>
        <taxon>Hemiptera</taxon>
        <taxon>Heteroptera</taxon>
        <taxon>Panheteroptera</taxon>
        <taxon>Cimicomorpha</taxon>
        <taxon>Miridae</taxon>
        <taxon>Mirini</taxon>
        <taxon>Lygus</taxon>
    </lineage>
</organism>
<proteinExistence type="predicted"/>
<protein>
    <submittedName>
        <fullName evidence="2">Protein dopey-2</fullName>
    </submittedName>
</protein>
<dbReference type="AlphaFoldDB" id="A0A0A9XNS3"/>
<feature type="non-terminal residue" evidence="2">
    <location>
        <position position="121"/>
    </location>
</feature>
<sequence length="121" mass="12456">SFIESASQSNCMGAGGDTSEGGDSADDSSNHSGEGVPQDPPTNDDTGYQYIHRCRSEVETRYRRTLSSSSATSPVSAATSSAPQASKSKVYGSSSTADGAENDIVDSIVRVIYGCSMVGDS</sequence>
<feature type="non-terminal residue" evidence="2">
    <location>
        <position position="1"/>
    </location>
</feature>
<name>A0A0A9XNS3_LYGHE</name>
<dbReference type="EMBL" id="GBHO01021217">
    <property type="protein sequence ID" value="JAG22387.1"/>
    <property type="molecule type" value="Transcribed_RNA"/>
</dbReference>
<feature type="compositionally biased region" description="Low complexity" evidence="1">
    <location>
        <begin position="67"/>
        <end position="89"/>
    </location>
</feature>
<accession>A0A0A9XNS3</accession>